<name>A0A0N8H5P5_9HYPO</name>
<dbReference type="EMBL" id="LKCW01000192">
    <property type="protein sequence ID" value="KPM36748.1"/>
    <property type="molecule type" value="Genomic_DNA"/>
</dbReference>
<evidence type="ECO:0000256" key="1">
    <source>
        <dbReference type="SAM" id="MobiDB-lite"/>
    </source>
</evidence>
<keyword evidence="2" id="KW-0812">Transmembrane</keyword>
<keyword evidence="2" id="KW-0472">Membrane</keyword>
<reference evidence="3 4" key="1">
    <citation type="submission" date="2015-09" db="EMBL/GenBank/DDBJ databases">
        <title>Draft genome of a European isolate of the apple canker pathogen Neonectria ditissima.</title>
        <authorList>
            <person name="Gomez-Cortecero A."/>
            <person name="Harrison R.J."/>
            <person name="Armitage A.D."/>
        </authorList>
    </citation>
    <scope>NUCLEOTIDE SEQUENCE [LARGE SCALE GENOMIC DNA]</scope>
    <source>
        <strain evidence="3 4">R09/05</strain>
    </source>
</reference>
<organism evidence="3 4">
    <name type="scientific">Neonectria ditissima</name>
    <dbReference type="NCBI Taxonomy" id="78410"/>
    <lineage>
        <taxon>Eukaryota</taxon>
        <taxon>Fungi</taxon>
        <taxon>Dikarya</taxon>
        <taxon>Ascomycota</taxon>
        <taxon>Pezizomycotina</taxon>
        <taxon>Sordariomycetes</taxon>
        <taxon>Hypocreomycetidae</taxon>
        <taxon>Hypocreales</taxon>
        <taxon>Nectriaceae</taxon>
        <taxon>Neonectria</taxon>
    </lineage>
</organism>
<evidence type="ECO:0000313" key="3">
    <source>
        <dbReference type="EMBL" id="KPM36748.1"/>
    </source>
</evidence>
<evidence type="ECO:0000313" key="4">
    <source>
        <dbReference type="Proteomes" id="UP000050424"/>
    </source>
</evidence>
<dbReference type="Proteomes" id="UP000050424">
    <property type="component" value="Unassembled WGS sequence"/>
</dbReference>
<sequence length="198" mass="21788">MSDAYRSLEANRLEIVLIAAGILVLVSVLGILILLSVGARPPAIALDAEYGQRWTPWGALYNEQQSRRAIEPYHDCNDTFLDTVRRQSHSLAKEFKQELSTLTFSFASSGASPADQQQHNCGIFDKLRRFSLGRILVPSENSSDHDTACDSCSEFLDSPLSATGREDDPSGPRMRLSRTGENATSCDLEAQDRDGPLL</sequence>
<accession>A0A0N8H5P5</accession>
<comment type="caution">
    <text evidence="3">The sequence shown here is derived from an EMBL/GenBank/DDBJ whole genome shotgun (WGS) entry which is preliminary data.</text>
</comment>
<feature type="transmembrane region" description="Helical" evidence="2">
    <location>
        <begin position="15"/>
        <end position="35"/>
    </location>
</feature>
<keyword evidence="2" id="KW-1133">Transmembrane helix</keyword>
<feature type="region of interest" description="Disordered" evidence="1">
    <location>
        <begin position="158"/>
        <end position="198"/>
    </location>
</feature>
<protein>
    <submittedName>
        <fullName evidence="3">Uncharacterized protein</fullName>
    </submittedName>
</protein>
<keyword evidence="4" id="KW-1185">Reference proteome</keyword>
<proteinExistence type="predicted"/>
<gene>
    <name evidence="3" type="ORF">AK830_g9822</name>
</gene>
<dbReference type="AlphaFoldDB" id="A0A0N8H5P5"/>
<evidence type="ECO:0000256" key="2">
    <source>
        <dbReference type="SAM" id="Phobius"/>
    </source>
</evidence>
<dbReference type="OrthoDB" id="5091726at2759"/>